<sequence length="43" mass="4571">MCPLDRVQMSALGVIAQGHLCKLGLDLRAWNLNRSGFPGGSTS</sequence>
<organism evidence="1">
    <name type="scientific">Methylobacterium bullatum</name>
    <dbReference type="NCBI Taxonomy" id="570505"/>
    <lineage>
        <taxon>Bacteria</taxon>
        <taxon>Pseudomonadati</taxon>
        <taxon>Pseudomonadota</taxon>
        <taxon>Alphaproteobacteria</taxon>
        <taxon>Hyphomicrobiales</taxon>
        <taxon>Methylobacteriaceae</taxon>
        <taxon>Methylobacterium</taxon>
    </lineage>
</organism>
<evidence type="ECO:0000313" key="1">
    <source>
        <dbReference type="EMBL" id="CAA2138982.1"/>
    </source>
</evidence>
<gene>
    <name evidence="1" type="ORF">MBLL_01400</name>
</gene>
<dbReference type="EMBL" id="LR743510">
    <property type="protein sequence ID" value="CAA2138982.1"/>
    <property type="molecule type" value="Genomic_DNA"/>
</dbReference>
<name>A0A679JT61_9HYPH</name>
<accession>A0A679JT61</accession>
<protein>
    <submittedName>
        <fullName evidence="1">Uncharacterized protein</fullName>
    </submittedName>
</protein>
<geneLocation type="plasmid" evidence="1">
    <name>1</name>
</geneLocation>
<keyword evidence="1" id="KW-0614">Plasmid</keyword>
<proteinExistence type="predicted"/>
<dbReference type="AlphaFoldDB" id="A0A679JT61"/>
<reference evidence="1" key="1">
    <citation type="submission" date="2019-12" db="EMBL/GenBank/DDBJ databases">
        <authorList>
            <person name="Cremers G."/>
        </authorList>
    </citation>
    <scope>NUCLEOTIDE SEQUENCE</scope>
    <source>
        <strain evidence="1">Mbul2</strain>
        <plasmid evidence="1">1</plasmid>
    </source>
</reference>